<keyword evidence="4" id="KW-1185">Reference proteome</keyword>
<feature type="signal peptide" evidence="1">
    <location>
        <begin position="1"/>
        <end position="21"/>
    </location>
</feature>
<evidence type="ECO:0000259" key="2">
    <source>
        <dbReference type="Pfam" id="PF07589"/>
    </source>
</evidence>
<dbReference type="NCBIfam" id="TIGR02595">
    <property type="entry name" value="PEP_CTERM"/>
    <property type="match status" value="1"/>
</dbReference>
<sequence>MLRNTLLAVVALAFSANTASAQYSLLTSRAQVGGTGFINWADLPTGSVSNPFNINVTNTGLTATVSQAVNSGFTRIDQGAGWGGNFTSGDALLWTNGNGPMTIMFSSNTSSAGANFQTDYFGSFVGRISALDVGGNVLAFFNFNGTSNSNGDGSAVFAGITSTNGDIRGVRFEGVSASNQPNDFSINNVSVNGATTTVPEPGTYALMASGLVALAVVRRRKARA</sequence>
<dbReference type="Proteomes" id="UP000500938">
    <property type="component" value="Chromosome"/>
</dbReference>
<accession>A0A6M4IVM9</accession>
<proteinExistence type="predicted"/>
<name>A0A6M4IVM9_9BACT</name>
<feature type="domain" description="Ice-binding protein C-terminal" evidence="2">
    <location>
        <begin position="197"/>
        <end position="220"/>
    </location>
</feature>
<evidence type="ECO:0000256" key="1">
    <source>
        <dbReference type="SAM" id="SignalP"/>
    </source>
</evidence>
<feature type="chain" id="PRO_5026930401" evidence="1">
    <location>
        <begin position="22"/>
        <end position="224"/>
    </location>
</feature>
<keyword evidence="1" id="KW-0732">Signal</keyword>
<dbReference type="KEGG" id="ggr:HKW67_12345"/>
<organism evidence="3 4">
    <name type="scientific">Gemmatimonas groenlandica</name>
    <dbReference type="NCBI Taxonomy" id="2732249"/>
    <lineage>
        <taxon>Bacteria</taxon>
        <taxon>Pseudomonadati</taxon>
        <taxon>Gemmatimonadota</taxon>
        <taxon>Gemmatimonadia</taxon>
        <taxon>Gemmatimonadales</taxon>
        <taxon>Gemmatimonadaceae</taxon>
        <taxon>Gemmatimonas</taxon>
    </lineage>
</organism>
<evidence type="ECO:0000313" key="3">
    <source>
        <dbReference type="EMBL" id="QJR36241.1"/>
    </source>
</evidence>
<evidence type="ECO:0000313" key="4">
    <source>
        <dbReference type="Proteomes" id="UP000500938"/>
    </source>
</evidence>
<gene>
    <name evidence="3" type="ORF">HKW67_12345</name>
</gene>
<dbReference type="EMBL" id="CP053085">
    <property type="protein sequence ID" value="QJR36241.1"/>
    <property type="molecule type" value="Genomic_DNA"/>
</dbReference>
<reference evidence="3 4" key="1">
    <citation type="submission" date="2020-05" db="EMBL/GenBank/DDBJ databases">
        <title>Complete genome sequence of Gemmatimonas greenlandica TET16.</title>
        <authorList>
            <person name="Zeng Y."/>
        </authorList>
    </citation>
    <scope>NUCLEOTIDE SEQUENCE [LARGE SCALE GENOMIC DNA]</scope>
    <source>
        <strain evidence="3 4">TET16</strain>
    </source>
</reference>
<dbReference type="RefSeq" id="WP_171225676.1">
    <property type="nucleotide sequence ID" value="NZ_CP053085.1"/>
</dbReference>
<protein>
    <submittedName>
        <fullName evidence="3">PEP-CTERM sorting domain-containing protein</fullName>
    </submittedName>
</protein>
<dbReference type="Pfam" id="PF07589">
    <property type="entry name" value="PEP-CTERM"/>
    <property type="match status" value="1"/>
</dbReference>
<dbReference type="InterPro" id="IPR013424">
    <property type="entry name" value="Ice-binding_C"/>
</dbReference>
<dbReference type="AlphaFoldDB" id="A0A6M4IVM9"/>